<dbReference type="InterPro" id="IPR011990">
    <property type="entry name" value="TPR-like_helical_dom_sf"/>
</dbReference>
<organism evidence="1">
    <name type="scientific">Apis cerana</name>
    <name type="common">Indian honeybee</name>
    <dbReference type="NCBI Taxonomy" id="7461"/>
    <lineage>
        <taxon>Eukaryota</taxon>
        <taxon>Metazoa</taxon>
        <taxon>Ecdysozoa</taxon>
        <taxon>Arthropoda</taxon>
        <taxon>Hexapoda</taxon>
        <taxon>Insecta</taxon>
        <taxon>Pterygota</taxon>
        <taxon>Neoptera</taxon>
        <taxon>Endopterygota</taxon>
        <taxon>Hymenoptera</taxon>
        <taxon>Apocrita</taxon>
        <taxon>Aculeata</taxon>
        <taxon>Apoidea</taxon>
        <taxon>Anthophila</taxon>
        <taxon>Apidae</taxon>
        <taxon>Apis</taxon>
    </lineage>
</organism>
<proteinExistence type="evidence at transcript level"/>
<reference evidence="1" key="1">
    <citation type="submission" date="2011-11" db="EMBL/GenBank/DDBJ databases">
        <title>Decoding the brain transcriptome of the Eastern honeybee (Apis cerana) based on pyrosequencing.</title>
        <authorList>
            <person name="Sun L."/>
            <person name="Zheng H."/>
            <person name="Wang Y."/>
            <person name="Xie X."/>
            <person name="Zhu Y."/>
            <person name="Gu W."/>
            <person name="Wang S."/>
        </authorList>
    </citation>
    <scope>NUCLEOTIDE SEQUENCE</scope>
    <source>
        <tissue evidence="1">Brain</tissue>
    </source>
</reference>
<protein>
    <submittedName>
        <fullName evidence="1">Pentatricopeptide repeat-containing protein 1</fullName>
    </submittedName>
</protein>
<dbReference type="PANTHER" id="PTHR24014:SF6">
    <property type="entry name" value="PENTATRICOPEPTIDE REPEAT-CONTAINING PROTEIN 1, MITOCHONDRIAL"/>
    <property type="match status" value="1"/>
</dbReference>
<name>V9IEN1_APICE</name>
<dbReference type="PANTHER" id="PTHR24014">
    <property type="entry name" value="2-OXOGLUTARATE AND IRON-DEPENDENT OXYGENASE DOMAIN-CONTAINING PROTEIN 2"/>
    <property type="match status" value="1"/>
</dbReference>
<evidence type="ECO:0000313" key="1">
    <source>
        <dbReference type="EMBL" id="AEY59545.1"/>
    </source>
</evidence>
<dbReference type="Pfam" id="PF13812">
    <property type="entry name" value="PPR_3"/>
    <property type="match status" value="1"/>
</dbReference>
<dbReference type="GO" id="GO:0042780">
    <property type="term" value="P:tRNA 3'-end processing"/>
    <property type="evidence" value="ECO:0007669"/>
    <property type="project" value="TreeGrafter"/>
</dbReference>
<accession>V9IEN1</accession>
<dbReference type="GO" id="GO:0000049">
    <property type="term" value="F:tRNA binding"/>
    <property type="evidence" value="ECO:0007669"/>
    <property type="project" value="TreeGrafter"/>
</dbReference>
<dbReference type="AlphaFoldDB" id="V9IEN1"/>
<dbReference type="Gene3D" id="1.25.40.10">
    <property type="entry name" value="Tetratricopeptide repeat domain"/>
    <property type="match status" value="1"/>
</dbReference>
<dbReference type="GO" id="GO:0005759">
    <property type="term" value="C:mitochondrial matrix"/>
    <property type="evidence" value="ECO:0007669"/>
    <property type="project" value="TreeGrafter"/>
</dbReference>
<dbReference type="EMBL" id="JR042014">
    <property type="protein sequence ID" value="AEY59545.1"/>
    <property type="molecule type" value="mRNA"/>
</dbReference>
<sequence length="187" mass="21955">MKKSEIDISNTNELLSKNLNNILKENRFLLFGGIDKFLKRMKSDDVKPDLKTTTLILDLLPSTIEAEQYYLKYVISNNFKIDITFFNMLIKRRCLRKQYNAAKDVLNEIQNHHFTPNIITFGVLAIGCIRCRDGIELLEQMDTIGYAPNFIVLETLFFNACRYKNFVYILHLMEYILHNNVIPTKTY</sequence>
<dbReference type="InterPro" id="IPR002885">
    <property type="entry name" value="PPR_rpt"/>
</dbReference>
<gene>
    <name evidence="1" type="ORF">ACCB03221</name>
</gene>